<comment type="caution">
    <text evidence="2">The sequence shown here is derived from an EMBL/GenBank/DDBJ whole genome shotgun (WGS) entry which is preliminary data.</text>
</comment>
<keyword evidence="1" id="KW-0472">Membrane</keyword>
<protein>
    <submittedName>
        <fullName evidence="2">Uncharacterized protein</fullName>
    </submittedName>
</protein>
<keyword evidence="1" id="KW-1133">Transmembrane helix</keyword>
<dbReference type="AlphaFoldDB" id="A0A1A6AIJ1"/>
<organism evidence="2 3">
    <name type="scientific">Clostridium ragsdalei P11</name>
    <dbReference type="NCBI Taxonomy" id="1353534"/>
    <lineage>
        <taxon>Bacteria</taxon>
        <taxon>Bacillati</taxon>
        <taxon>Bacillota</taxon>
        <taxon>Clostridia</taxon>
        <taxon>Eubacteriales</taxon>
        <taxon>Clostridiaceae</taxon>
        <taxon>Clostridium</taxon>
    </lineage>
</organism>
<accession>A0A1A6AIJ1</accession>
<name>A0A1A6AIJ1_9CLOT</name>
<sequence length="71" mass="8142">MDSEKGLTMLNNQEYITTELEKILYEILPITSKRLRNLVFIVIGIILSKSVVILNISEKLKDDFTDVIEEG</sequence>
<evidence type="ECO:0000313" key="2">
    <source>
        <dbReference type="EMBL" id="OBR89890.1"/>
    </source>
</evidence>
<evidence type="ECO:0000313" key="3">
    <source>
        <dbReference type="Proteomes" id="UP000093954"/>
    </source>
</evidence>
<feature type="transmembrane region" description="Helical" evidence="1">
    <location>
        <begin position="38"/>
        <end position="56"/>
    </location>
</feature>
<dbReference type="EMBL" id="LROS01000077">
    <property type="protein sequence ID" value="OBR89890.1"/>
    <property type="molecule type" value="Genomic_DNA"/>
</dbReference>
<evidence type="ECO:0000256" key="1">
    <source>
        <dbReference type="SAM" id="Phobius"/>
    </source>
</evidence>
<keyword evidence="3" id="KW-1185">Reference proteome</keyword>
<dbReference type="Proteomes" id="UP000093954">
    <property type="component" value="Unassembled WGS sequence"/>
</dbReference>
<keyword evidence="1" id="KW-0812">Transmembrane</keyword>
<gene>
    <name evidence="2" type="ORF">CLRAG_38670</name>
</gene>
<dbReference type="PATRIC" id="fig|1353534.3.peg.3940"/>
<proteinExistence type="predicted"/>
<reference evidence="2 3" key="1">
    <citation type="journal article" date="2012" name="Front. Microbiol.">
        <title>Draft Genome Sequence of the Virulent Strain 01-B526 of the Fish Pathogen Aeromonas salmonicida.</title>
        <authorList>
            <person name="Charette S.J."/>
            <person name="Brochu F."/>
            <person name="Boyle B."/>
            <person name="Filion G."/>
            <person name="Tanaka K.H."/>
            <person name="Derome N."/>
        </authorList>
    </citation>
    <scope>NUCLEOTIDE SEQUENCE [LARGE SCALE GENOMIC DNA]</scope>
    <source>
        <strain evidence="2 3">P11</strain>
    </source>
</reference>